<feature type="transmembrane region" description="Helical" evidence="2">
    <location>
        <begin position="175"/>
        <end position="194"/>
    </location>
</feature>
<keyword evidence="2" id="KW-0472">Membrane</keyword>
<accession>A0ABY4NDN9</accession>
<feature type="compositionally biased region" description="Basic and acidic residues" evidence="1">
    <location>
        <begin position="701"/>
        <end position="715"/>
    </location>
</feature>
<evidence type="ECO:0000256" key="1">
    <source>
        <dbReference type="SAM" id="MobiDB-lite"/>
    </source>
</evidence>
<feature type="compositionally biased region" description="Polar residues" evidence="1">
    <location>
        <begin position="628"/>
        <end position="640"/>
    </location>
</feature>
<geneLocation type="plasmid" evidence="3 4">
    <name>pCBA3104-01</name>
</geneLocation>
<keyword evidence="4" id="KW-1185">Reference proteome</keyword>
<keyword evidence="2" id="KW-0812">Transmembrane</keyword>
<keyword evidence="3" id="KW-0614">Plasmid</keyword>
<evidence type="ECO:0000313" key="4">
    <source>
        <dbReference type="Proteomes" id="UP001055868"/>
    </source>
</evidence>
<feature type="transmembrane region" description="Helical" evidence="2">
    <location>
        <begin position="27"/>
        <end position="49"/>
    </location>
</feature>
<feature type="transmembrane region" description="Helical" evidence="2">
    <location>
        <begin position="145"/>
        <end position="163"/>
    </location>
</feature>
<protein>
    <submittedName>
        <fullName evidence="3">Uncharacterized protein</fullName>
    </submittedName>
</protein>
<feature type="transmembrane region" description="Helical" evidence="2">
    <location>
        <begin position="394"/>
        <end position="414"/>
    </location>
</feature>
<evidence type="ECO:0000313" key="3">
    <source>
        <dbReference type="EMBL" id="UQN31808.1"/>
    </source>
</evidence>
<dbReference type="Proteomes" id="UP001055868">
    <property type="component" value="Plasmid pCBA3104-01"/>
</dbReference>
<feature type="region of interest" description="Disordered" evidence="1">
    <location>
        <begin position="543"/>
        <end position="737"/>
    </location>
</feature>
<sequence length="737" mass="80246">MTDALVRVFFPPYIPNLVRAILARPRLAMWIQVTLLAYIVMVVAAPPAFAGVPDPLKALDRKDSSGYMVSNYNIEYLLDWVNIKLPFESLNAWLIQLLWEVYRRGIGVVALLLDYTLTFKWLDYLTYPVEQCAKVLDNVLDQVPMLRELLFLLAVGIGLLKLLHGNPVKGVTEMLGSMAAWGISAAIVVNPVSWVTGPDGILTRTKEAVQQLSAQLVSPDIEAGQADPADAAGSMAQQLVTIFVRKPHQFLAYGGLADGGGCEKTYDDNLKKSGEDLANAMLKCSPDFGENIKHPSVVLLVTAFILLFGAVVVMAVVVLCAVMMLYESANFLLVAVHGVWELFRSVGPGESFRGLVGLFQNGLESVAALFFVVLVNAAYLATIMYIFTEWDEQMIVLFLVVDLLLLVVIAMLIVQRGKIRKAFQRMRERTKAKGANNLAVPRRLNPGHLAMAGASAVGSRMGSRRTRADGTEKPTMRSRIGGAGKKAGSLATAPARAASRHVTRPGFMSGRLATGTARRAGALSKVSNKRLRGMSYALGEKKWEKKEAKKQAARTQKRERRDARRLASKHWTWGGAKREAMERDKSKTTLPQQENADSKTSQNRPKPAQQDRARKSRDAAQKPIKQTPAKQTPAKQSEAQWQEAPEAQRGKKPQRRASSETGKSTERQAGAGKPSTKASGSGKKQGSKPVPAKSSGGQRPSAKESLHAKLKEKKASGSSSPKRTVKAAPGKHAGKAA</sequence>
<feature type="region of interest" description="Disordered" evidence="1">
    <location>
        <begin position="460"/>
        <end position="500"/>
    </location>
</feature>
<dbReference type="RefSeq" id="WP_249481232.1">
    <property type="nucleotide sequence ID" value="NZ_CP097219.1"/>
</dbReference>
<name>A0ABY4NDN9_9MICO</name>
<evidence type="ECO:0000256" key="2">
    <source>
        <dbReference type="SAM" id="Phobius"/>
    </source>
</evidence>
<proteinExistence type="predicted"/>
<organism evidence="3 4">
    <name type="scientific">Brachybacterium kimchii</name>
    <dbReference type="NCBI Taxonomy" id="2942909"/>
    <lineage>
        <taxon>Bacteria</taxon>
        <taxon>Bacillati</taxon>
        <taxon>Actinomycetota</taxon>
        <taxon>Actinomycetes</taxon>
        <taxon>Micrococcales</taxon>
        <taxon>Dermabacteraceae</taxon>
        <taxon>Brachybacterium</taxon>
    </lineage>
</organism>
<dbReference type="EMBL" id="CP097219">
    <property type="protein sequence ID" value="UQN31808.1"/>
    <property type="molecule type" value="Genomic_DNA"/>
</dbReference>
<keyword evidence="2" id="KW-1133">Transmembrane helix</keyword>
<feature type="compositionally biased region" description="Basic and acidic residues" evidence="1">
    <location>
        <begin position="466"/>
        <end position="475"/>
    </location>
</feature>
<feature type="compositionally biased region" description="Low complexity" evidence="1">
    <location>
        <begin position="679"/>
        <end position="688"/>
    </location>
</feature>
<feature type="transmembrane region" description="Helical" evidence="2">
    <location>
        <begin position="297"/>
        <end position="326"/>
    </location>
</feature>
<feature type="compositionally biased region" description="Polar residues" evidence="1">
    <location>
        <begin position="588"/>
        <end position="604"/>
    </location>
</feature>
<feature type="compositionally biased region" description="Basic and acidic residues" evidence="1">
    <location>
        <begin position="609"/>
        <end position="620"/>
    </location>
</feature>
<feature type="transmembrane region" description="Helical" evidence="2">
    <location>
        <begin position="366"/>
        <end position="388"/>
    </location>
</feature>
<reference evidence="3" key="1">
    <citation type="submission" date="2022-05" db="EMBL/GenBank/DDBJ databases">
        <title>Genomic analysis of Brachybacterium sp. CBA3104.</title>
        <authorList>
            <person name="Roh S.W."/>
            <person name="Kim Y.B."/>
            <person name="Kim Y."/>
        </authorList>
    </citation>
    <scope>NUCLEOTIDE SEQUENCE</scope>
    <source>
        <strain evidence="3">CBA3104</strain>
        <plasmid evidence="3">pCBA3104-01</plasmid>
    </source>
</reference>
<feature type="compositionally biased region" description="Basic and acidic residues" evidence="1">
    <location>
        <begin position="576"/>
        <end position="587"/>
    </location>
</feature>
<gene>
    <name evidence="3" type="ORF">M4486_19655</name>
</gene>